<protein>
    <submittedName>
        <fullName evidence="1">Uncharacterized protein</fullName>
    </submittedName>
</protein>
<organism evidence="1 2">
    <name type="scientific">Takifugu flavidus</name>
    <name type="common">sansaifugu</name>
    <dbReference type="NCBI Taxonomy" id="433684"/>
    <lineage>
        <taxon>Eukaryota</taxon>
        <taxon>Metazoa</taxon>
        <taxon>Chordata</taxon>
        <taxon>Craniata</taxon>
        <taxon>Vertebrata</taxon>
        <taxon>Euteleostomi</taxon>
        <taxon>Actinopterygii</taxon>
        <taxon>Neopterygii</taxon>
        <taxon>Teleostei</taxon>
        <taxon>Neoteleostei</taxon>
        <taxon>Acanthomorphata</taxon>
        <taxon>Eupercaria</taxon>
        <taxon>Tetraodontiformes</taxon>
        <taxon>Tetradontoidea</taxon>
        <taxon>Tetraodontidae</taxon>
        <taxon>Takifugu</taxon>
    </lineage>
</organism>
<sequence length="80" mass="8927">MLFWVREVPTQNSFNFPLFTPPPHRSSLVTSCAITSVRWGFAKGVCNGFPVHPASKVTSLALGLWPLPWSWCSGWSAEHL</sequence>
<name>A0A5C6MU44_9TELE</name>
<dbReference type="AlphaFoldDB" id="A0A5C6MU44"/>
<reference evidence="1 2" key="1">
    <citation type="submission" date="2019-04" db="EMBL/GenBank/DDBJ databases">
        <title>Chromosome genome assembly for Takifugu flavidus.</title>
        <authorList>
            <person name="Xiao S."/>
        </authorList>
    </citation>
    <scope>NUCLEOTIDE SEQUENCE [LARGE SCALE GENOMIC DNA]</scope>
    <source>
        <strain evidence="1">HTHZ2018</strain>
        <tissue evidence="1">Muscle</tissue>
    </source>
</reference>
<evidence type="ECO:0000313" key="1">
    <source>
        <dbReference type="EMBL" id="TWW58606.1"/>
    </source>
</evidence>
<dbReference type="Proteomes" id="UP000324091">
    <property type="component" value="Chromosome 6"/>
</dbReference>
<gene>
    <name evidence="1" type="ORF">D4764_06G0001360</name>
</gene>
<keyword evidence="2" id="KW-1185">Reference proteome</keyword>
<dbReference type="EMBL" id="RHFK02000019">
    <property type="protein sequence ID" value="TWW58606.1"/>
    <property type="molecule type" value="Genomic_DNA"/>
</dbReference>
<proteinExistence type="predicted"/>
<accession>A0A5C6MU44</accession>
<evidence type="ECO:0000313" key="2">
    <source>
        <dbReference type="Proteomes" id="UP000324091"/>
    </source>
</evidence>
<comment type="caution">
    <text evidence="1">The sequence shown here is derived from an EMBL/GenBank/DDBJ whole genome shotgun (WGS) entry which is preliminary data.</text>
</comment>